<evidence type="ECO:0000313" key="1">
    <source>
        <dbReference type="EMBL" id="OWR45327.1"/>
    </source>
</evidence>
<evidence type="ECO:0000313" key="2">
    <source>
        <dbReference type="Proteomes" id="UP000007151"/>
    </source>
</evidence>
<gene>
    <name evidence="1" type="ORF">KGM_200415</name>
</gene>
<proteinExistence type="predicted"/>
<organism evidence="1 2">
    <name type="scientific">Danaus plexippus plexippus</name>
    <dbReference type="NCBI Taxonomy" id="278856"/>
    <lineage>
        <taxon>Eukaryota</taxon>
        <taxon>Metazoa</taxon>
        <taxon>Ecdysozoa</taxon>
        <taxon>Arthropoda</taxon>
        <taxon>Hexapoda</taxon>
        <taxon>Insecta</taxon>
        <taxon>Pterygota</taxon>
        <taxon>Neoptera</taxon>
        <taxon>Endopterygota</taxon>
        <taxon>Lepidoptera</taxon>
        <taxon>Glossata</taxon>
        <taxon>Ditrysia</taxon>
        <taxon>Papilionoidea</taxon>
        <taxon>Nymphalidae</taxon>
        <taxon>Danainae</taxon>
        <taxon>Danaini</taxon>
        <taxon>Danaina</taxon>
        <taxon>Danaus</taxon>
        <taxon>Danaus</taxon>
    </lineage>
</organism>
<reference evidence="1 2" key="1">
    <citation type="journal article" date="2011" name="Cell">
        <title>The monarch butterfly genome yields insights into long-distance migration.</title>
        <authorList>
            <person name="Zhan S."/>
            <person name="Merlin C."/>
            <person name="Boore J.L."/>
            <person name="Reppert S.M."/>
        </authorList>
    </citation>
    <scope>NUCLEOTIDE SEQUENCE [LARGE SCALE GENOMIC DNA]</scope>
    <source>
        <strain evidence="1">F-2</strain>
    </source>
</reference>
<protein>
    <submittedName>
        <fullName evidence="1">Uncharacterized protein</fullName>
    </submittedName>
</protein>
<comment type="caution">
    <text evidence="1">The sequence shown here is derived from an EMBL/GenBank/DDBJ whole genome shotgun (WGS) entry which is preliminary data.</text>
</comment>
<keyword evidence="2" id="KW-1185">Reference proteome</keyword>
<dbReference type="Proteomes" id="UP000007151">
    <property type="component" value="Unassembled WGS sequence"/>
</dbReference>
<dbReference type="EMBL" id="AGBW02012259">
    <property type="protein sequence ID" value="OWR45327.1"/>
    <property type="molecule type" value="Genomic_DNA"/>
</dbReference>
<dbReference type="KEGG" id="dpl:KGM_200415"/>
<sequence>MLPLTKTPRRRLGTVETEQISFKRLPGSEGCKDTMKLTTGPKKNFVRRDVVVCRTPRRIVYYYPKMPRVRHHIQRADPEKSECGSGLFIFFYVPTIDKADETLKTDYCCYVVP</sequence>
<name>A0A212EV41_DANPL</name>
<dbReference type="InParanoid" id="A0A212EV41"/>
<dbReference type="AlphaFoldDB" id="A0A212EV41"/>
<accession>A0A212EV41</accession>